<dbReference type="RefSeq" id="WP_184858705.1">
    <property type="nucleotide sequence ID" value="NZ_JACHLK010000006.1"/>
</dbReference>
<keyword evidence="4" id="KW-1185">Reference proteome</keyword>
<keyword evidence="1" id="KW-0802">TPR repeat</keyword>
<comment type="caution">
    <text evidence="3">The sequence shown here is derived from an EMBL/GenBank/DDBJ whole genome shotgun (WGS) entry which is preliminary data.</text>
</comment>
<dbReference type="AlphaFoldDB" id="A0A7X0U9U6"/>
<evidence type="ECO:0000313" key="3">
    <source>
        <dbReference type="EMBL" id="MBB6560551.1"/>
    </source>
</evidence>
<dbReference type="InterPro" id="IPR011990">
    <property type="entry name" value="TPR-like_helical_dom_sf"/>
</dbReference>
<dbReference type="Gene3D" id="1.25.40.10">
    <property type="entry name" value="Tetratricopeptide repeat domain"/>
    <property type="match status" value="1"/>
</dbReference>
<evidence type="ECO:0000313" key="4">
    <source>
        <dbReference type="Proteomes" id="UP000575083"/>
    </source>
</evidence>
<name>A0A7X0U9U6_9BURK</name>
<dbReference type="PROSITE" id="PS50005">
    <property type="entry name" value="TPR"/>
    <property type="match status" value="1"/>
</dbReference>
<feature type="signal peptide" evidence="2">
    <location>
        <begin position="1"/>
        <end position="20"/>
    </location>
</feature>
<accession>A0A7X0U9U6</accession>
<dbReference type="Proteomes" id="UP000575083">
    <property type="component" value="Unassembled WGS sequence"/>
</dbReference>
<dbReference type="SMART" id="SM00028">
    <property type="entry name" value="TPR"/>
    <property type="match status" value="1"/>
</dbReference>
<sequence length="516" mass="54795">MPRAVWLLAMALCTASAAQAQTPVPPVPGKGGALPPLSAPAQEMAPTFNVPQVPQAGAQPSAAQAAVAAVCIPVPDGTPADRLIPYVITCQRVPEWLAQLGALLNKEGRYDEAAEHLERSLMLAPDQIQAGLDYAVALAGVGDLLSATQLLGQWLARPDLPDTLRASLAQAQQRYAAAGRANTGWQWRRHAGLRLGRDSNLVGAPSITSLTLTLPTGNITLPVEESSLPRPGAYTRADLRMDLARQWADGQRVEVAAAVLSRSSPRATQTETTQGELAGEYSRLAGELGSAGNTTLLQHYTGAAIASLHTRGGTRYTSLHLGTGLQLQDKYMPTNGPGLPGAQGLSSICNTRVGVEAQLRNLYSNPVLSGRYTGLAWLWSCNAQPQQVLADGAGLAVSQWQIGLRAGVDMPTDATRPGGRQQQYSLRAAAHLGPRWYLDAELGHNRDTTSYSAILDNGRVRNTTRLSMRAEYQHPLPSLAPGAVAVLGFEGFKQGSNLPLFAIRSSGPYLAIRGQW</sequence>
<dbReference type="EMBL" id="JACHLK010000006">
    <property type="protein sequence ID" value="MBB6560551.1"/>
    <property type="molecule type" value="Genomic_DNA"/>
</dbReference>
<protein>
    <recommendedName>
        <fullName evidence="5">Tetratricopeptide repeat-containing protein</fullName>
    </recommendedName>
</protein>
<evidence type="ECO:0008006" key="5">
    <source>
        <dbReference type="Google" id="ProtNLM"/>
    </source>
</evidence>
<organism evidence="3 4">
    <name type="scientific">Acidovorax soli</name>
    <dbReference type="NCBI Taxonomy" id="592050"/>
    <lineage>
        <taxon>Bacteria</taxon>
        <taxon>Pseudomonadati</taxon>
        <taxon>Pseudomonadota</taxon>
        <taxon>Betaproteobacteria</taxon>
        <taxon>Burkholderiales</taxon>
        <taxon>Comamonadaceae</taxon>
        <taxon>Acidovorax</taxon>
    </lineage>
</organism>
<proteinExistence type="predicted"/>
<dbReference type="SUPFAM" id="SSF48452">
    <property type="entry name" value="TPR-like"/>
    <property type="match status" value="1"/>
</dbReference>
<feature type="chain" id="PRO_5031390304" description="Tetratricopeptide repeat-containing protein" evidence="2">
    <location>
        <begin position="21"/>
        <end position="516"/>
    </location>
</feature>
<keyword evidence="2" id="KW-0732">Signal</keyword>
<feature type="repeat" description="TPR" evidence="1">
    <location>
        <begin position="94"/>
        <end position="127"/>
    </location>
</feature>
<reference evidence="3 4" key="1">
    <citation type="submission" date="2020-08" db="EMBL/GenBank/DDBJ databases">
        <title>Functional genomics of gut bacteria from endangered species of beetles.</title>
        <authorList>
            <person name="Carlos-Shanley C."/>
        </authorList>
    </citation>
    <scope>NUCLEOTIDE SEQUENCE [LARGE SCALE GENOMIC DNA]</scope>
    <source>
        <strain evidence="3 4">S00198</strain>
    </source>
</reference>
<evidence type="ECO:0000256" key="1">
    <source>
        <dbReference type="PROSITE-ProRule" id="PRU00339"/>
    </source>
</evidence>
<evidence type="ECO:0000256" key="2">
    <source>
        <dbReference type="SAM" id="SignalP"/>
    </source>
</evidence>
<gene>
    <name evidence="3" type="ORF">HNP48_003227</name>
</gene>
<dbReference type="InterPro" id="IPR019734">
    <property type="entry name" value="TPR_rpt"/>
</dbReference>